<dbReference type="NCBIfam" id="TIGR01957">
    <property type="entry name" value="nuoB_fam"/>
    <property type="match status" value="1"/>
</dbReference>
<keyword evidence="6" id="KW-0411">Iron-sulfur</keyword>
<feature type="compositionally biased region" description="Polar residues" evidence="8">
    <location>
        <begin position="1871"/>
        <end position="1888"/>
    </location>
</feature>
<proteinExistence type="inferred from homology"/>
<evidence type="ECO:0000259" key="9">
    <source>
        <dbReference type="PROSITE" id="PS50011"/>
    </source>
</evidence>
<dbReference type="SUPFAM" id="SSF56112">
    <property type="entry name" value="Protein kinase-like (PK-like)"/>
    <property type="match status" value="1"/>
</dbReference>
<dbReference type="PROSITE" id="PS00108">
    <property type="entry name" value="PROTEIN_KINASE_ST"/>
    <property type="match status" value="1"/>
</dbReference>
<feature type="region of interest" description="Disordered" evidence="8">
    <location>
        <begin position="1035"/>
        <end position="1059"/>
    </location>
</feature>
<feature type="compositionally biased region" description="Polar residues" evidence="8">
    <location>
        <begin position="1198"/>
        <end position="1211"/>
    </location>
</feature>
<feature type="compositionally biased region" description="Low complexity" evidence="8">
    <location>
        <begin position="1721"/>
        <end position="1732"/>
    </location>
</feature>
<dbReference type="Gene3D" id="1.10.510.10">
    <property type="entry name" value="Transferase(Phosphotransferase) domain 1"/>
    <property type="match status" value="1"/>
</dbReference>
<evidence type="ECO:0000256" key="2">
    <source>
        <dbReference type="ARBA" id="ARBA00022741"/>
    </source>
</evidence>
<feature type="compositionally biased region" description="Low complexity" evidence="8">
    <location>
        <begin position="475"/>
        <end position="498"/>
    </location>
</feature>
<evidence type="ECO:0000313" key="10">
    <source>
        <dbReference type="EMBL" id="KAF5322891.1"/>
    </source>
</evidence>
<dbReference type="SMART" id="SM00220">
    <property type="entry name" value="S_TKc"/>
    <property type="match status" value="1"/>
</dbReference>
<reference evidence="10 11" key="1">
    <citation type="journal article" date="2020" name="ISME J.">
        <title>Uncovering the hidden diversity of litter-decomposition mechanisms in mushroom-forming fungi.</title>
        <authorList>
            <person name="Floudas D."/>
            <person name="Bentzer J."/>
            <person name="Ahren D."/>
            <person name="Johansson T."/>
            <person name="Persson P."/>
            <person name="Tunlid A."/>
        </authorList>
    </citation>
    <scope>NUCLEOTIDE SEQUENCE [LARGE SCALE GENOMIC DNA]</scope>
    <source>
        <strain evidence="10 11">CBS 101986</strain>
    </source>
</reference>
<dbReference type="GO" id="GO:0032981">
    <property type="term" value="P:mitochondrial respiratory chain complex I assembly"/>
    <property type="evidence" value="ECO:0007669"/>
    <property type="project" value="TreeGrafter"/>
</dbReference>
<evidence type="ECO:0000256" key="1">
    <source>
        <dbReference type="ARBA" id="ARBA00009173"/>
    </source>
</evidence>
<evidence type="ECO:0000256" key="6">
    <source>
        <dbReference type="RuleBase" id="RU004464"/>
    </source>
</evidence>
<keyword evidence="6" id="KW-0408">Iron</keyword>
<gene>
    <name evidence="10" type="ORF">D9619_001801</name>
</gene>
<dbReference type="FunFam" id="3.40.50.12280:FF:000001">
    <property type="entry name" value="NADH-quinone oxidoreductase subunit B 2"/>
    <property type="match status" value="1"/>
</dbReference>
<dbReference type="Gene3D" id="1.10.340.30">
    <property type="entry name" value="Hypothetical protein, domain 2"/>
    <property type="match status" value="1"/>
</dbReference>
<dbReference type="GO" id="GO:0045271">
    <property type="term" value="C:respiratory chain complex I"/>
    <property type="evidence" value="ECO:0007669"/>
    <property type="project" value="TreeGrafter"/>
</dbReference>
<feature type="region of interest" description="Disordered" evidence="8">
    <location>
        <begin position="473"/>
        <end position="500"/>
    </location>
</feature>
<protein>
    <recommendedName>
        <fullName evidence="9">Protein kinase domain-containing protein</fullName>
    </recommendedName>
</protein>
<dbReference type="GO" id="GO:0046872">
    <property type="term" value="F:metal ion binding"/>
    <property type="evidence" value="ECO:0007669"/>
    <property type="project" value="UniProtKB-KW"/>
</dbReference>
<accession>A0A8H5BHC7</accession>
<dbReference type="Pfam" id="PF00069">
    <property type="entry name" value="Pkinase"/>
    <property type="match status" value="2"/>
</dbReference>
<dbReference type="InterPro" id="IPR008271">
    <property type="entry name" value="Ser/Thr_kinase_AS"/>
</dbReference>
<feature type="region of interest" description="Disordered" evidence="8">
    <location>
        <begin position="801"/>
        <end position="828"/>
    </location>
</feature>
<feature type="compositionally biased region" description="Polar residues" evidence="8">
    <location>
        <begin position="1154"/>
        <end position="1191"/>
    </location>
</feature>
<evidence type="ECO:0000256" key="4">
    <source>
        <dbReference type="ARBA" id="ARBA00023027"/>
    </source>
</evidence>
<keyword evidence="6" id="KW-0004">4Fe-4S</keyword>
<dbReference type="Gene3D" id="3.30.200.20">
    <property type="entry name" value="Phosphorylase Kinase, domain 1"/>
    <property type="match status" value="1"/>
</dbReference>
<dbReference type="HAMAP" id="MF_01356">
    <property type="entry name" value="NDH1_NuoB"/>
    <property type="match status" value="1"/>
</dbReference>
<dbReference type="Gene3D" id="3.40.50.12280">
    <property type="match status" value="1"/>
</dbReference>
<feature type="region of interest" description="Disordered" evidence="8">
    <location>
        <begin position="1405"/>
        <end position="1444"/>
    </location>
</feature>
<feature type="compositionally biased region" description="Basic and acidic residues" evidence="8">
    <location>
        <begin position="1461"/>
        <end position="1470"/>
    </location>
</feature>
<keyword evidence="6" id="KW-0479">Metal-binding</keyword>
<dbReference type="Pfam" id="PF01058">
    <property type="entry name" value="Oxidored_q6"/>
    <property type="match status" value="1"/>
</dbReference>
<feature type="compositionally biased region" description="Polar residues" evidence="8">
    <location>
        <begin position="1071"/>
        <end position="1080"/>
    </location>
</feature>
<dbReference type="PROSITE" id="PS50011">
    <property type="entry name" value="PROTEIN_KINASE_DOM"/>
    <property type="match status" value="1"/>
</dbReference>
<dbReference type="PROSITE" id="PS01150">
    <property type="entry name" value="COMPLEX1_20K"/>
    <property type="match status" value="1"/>
</dbReference>
<dbReference type="PROSITE" id="PS00107">
    <property type="entry name" value="PROTEIN_KINASE_ATP"/>
    <property type="match status" value="1"/>
</dbReference>
<dbReference type="Proteomes" id="UP000567179">
    <property type="component" value="Unassembled WGS sequence"/>
</dbReference>
<keyword evidence="3 5" id="KW-0067">ATP-binding</keyword>
<evidence type="ECO:0000313" key="11">
    <source>
        <dbReference type="Proteomes" id="UP000567179"/>
    </source>
</evidence>
<dbReference type="InterPro" id="IPR006138">
    <property type="entry name" value="NADH_UQ_OxRdtase_20Kd_su"/>
</dbReference>
<dbReference type="EMBL" id="JAACJJ010000028">
    <property type="protein sequence ID" value="KAF5322891.1"/>
    <property type="molecule type" value="Genomic_DNA"/>
</dbReference>
<name>A0A8H5BHC7_9AGAR</name>
<evidence type="ECO:0000256" key="5">
    <source>
        <dbReference type="PROSITE-ProRule" id="PRU10141"/>
    </source>
</evidence>
<dbReference type="GO" id="GO:0008137">
    <property type="term" value="F:NADH dehydrogenase (ubiquinone) activity"/>
    <property type="evidence" value="ECO:0007669"/>
    <property type="project" value="InterPro"/>
</dbReference>
<comment type="similarity">
    <text evidence="1 6">Belongs to the complex I 20 kDa subunit family.</text>
</comment>
<evidence type="ECO:0000256" key="7">
    <source>
        <dbReference type="SAM" id="Coils"/>
    </source>
</evidence>
<dbReference type="OrthoDB" id="3013446at2759"/>
<keyword evidence="2 5" id="KW-0547">Nucleotide-binding</keyword>
<dbReference type="PANTHER" id="PTHR11995:SF14">
    <property type="entry name" value="NADH DEHYDROGENASE [UBIQUINONE] IRON-SULFUR PROTEIN 7, MITOCHONDRIAL"/>
    <property type="match status" value="1"/>
</dbReference>
<feature type="region of interest" description="Disordered" evidence="8">
    <location>
        <begin position="1847"/>
        <end position="1957"/>
    </location>
</feature>
<evidence type="ECO:0000256" key="3">
    <source>
        <dbReference type="ARBA" id="ARBA00022840"/>
    </source>
</evidence>
<feature type="region of interest" description="Disordered" evidence="8">
    <location>
        <begin position="1071"/>
        <end position="1127"/>
    </location>
</feature>
<feature type="compositionally biased region" description="Polar residues" evidence="8">
    <location>
        <begin position="1696"/>
        <end position="1714"/>
    </location>
</feature>
<dbReference type="GO" id="GO:0048038">
    <property type="term" value="F:quinone binding"/>
    <property type="evidence" value="ECO:0007669"/>
    <property type="project" value="InterPro"/>
</dbReference>
<feature type="compositionally biased region" description="Basic residues" evidence="8">
    <location>
        <begin position="1471"/>
        <end position="1483"/>
    </location>
</feature>
<feature type="domain" description="Protein kinase" evidence="9">
    <location>
        <begin position="370"/>
        <end position="727"/>
    </location>
</feature>
<feature type="binding site" evidence="5">
    <location>
        <position position="403"/>
    </location>
    <ligand>
        <name>ATP</name>
        <dbReference type="ChEBI" id="CHEBI:30616"/>
    </ligand>
</feature>
<evidence type="ECO:0000256" key="8">
    <source>
        <dbReference type="SAM" id="MobiDB-lite"/>
    </source>
</evidence>
<dbReference type="InterPro" id="IPR017441">
    <property type="entry name" value="Protein_kinase_ATP_BS"/>
</dbReference>
<dbReference type="GO" id="GO:0015990">
    <property type="term" value="P:electron transport coupled proton transport"/>
    <property type="evidence" value="ECO:0007669"/>
    <property type="project" value="TreeGrafter"/>
</dbReference>
<dbReference type="InterPro" id="IPR000719">
    <property type="entry name" value="Prot_kinase_dom"/>
</dbReference>
<feature type="region of interest" description="Disordered" evidence="8">
    <location>
        <begin position="1461"/>
        <end position="1488"/>
    </location>
</feature>
<organism evidence="10 11">
    <name type="scientific">Psilocybe cf. subviscida</name>
    <dbReference type="NCBI Taxonomy" id="2480587"/>
    <lineage>
        <taxon>Eukaryota</taxon>
        <taxon>Fungi</taxon>
        <taxon>Dikarya</taxon>
        <taxon>Basidiomycota</taxon>
        <taxon>Agaricomycotina</taxon>
        <taxon>Agaricomycetes</taxon>
        <taxon>Agaricomycetidae</taxon>
        <taxon>Agaricales</taxon>
        <taxon>Agaricineae</taxon>
        <taxon>Strophariaceae</taxon>
        <taxon>Psilocybe</taxon>
    </lineage>
</organism>
<feature type="region of interest" description="Disordered" evidence="8">
    <location>
        <begin position="1146"/>
        <end position="1228"/>
    </location>
</feature>
<keyword evidence="4 6" id="KW-0520">NAD</keyword>
<dbReference type="InterPro" id="IPR011009">
    <property type="entry name" value="Kinase-like_dom_sf"/>
</dbReference>
<keyword evidence="11" id="KW-1185">Reference proteome</keyword>
<feature type="compositionally biased region" description="Polar residues" evidence="8">
    <location>
        <begin position="1117"/>
        <end position="1127"/>
    </location>
</feature>
<keyword evidence="7" id="KW-0175">Coiled coil</keyword>
<dbReference type="PANTHER" id="PTHR11995">
    <property type="entry name" value="NADH DEHYDROGENASE"/>
    <property type="match status" value="1"/>
</dbReference>
<sequence>MILLCLKNPMMNRSGSHAAENQEESNYILPQSTPGCCDRDFCLENSWFERTESRVQYASFHANNFVSGTEIGIPVVQDLATRFADGRLSTQKLLKADDEELARMLIEVRGIGRWTGDLGVQKGLVRWFLALHSPAHKYSISPEKIGGAATPKVKKAKNTDKVDMLPTLGEENAHSSLNQATGSSVLPGDGDGGVEELPSFPPTFTPSIKKTLHKVAKEDVGALPPGIDVGLLKARLQGKKIKGAFLTPQEMEALTESWKPYRSVAMSGATKSQRTLSDGAPSLTKISYHSPNLREAYKTLPPLFHSPEHHRGLSHLFLPCDSVANHHHHHHVEDDVPTTLPRINFNTEARMYSSQFPANHQLNLEFVQTYHLEDELGSGGYGFVLTAFHRTEGHEVAVKFIIKDKVPEHAWMEDELIGKFPAEVVLLSYVNHENVVKCFDIFEDNLYFYLVQELHGSPWNKHHKLDVQPPCKYRPSSSLSTPALSPSASESSLPASAPGTPPHIFATIQPRISLGSAGSSGSNFKSDDDIPKLLHAQLSLSQDGNRPDNCRRPSHDLFECIEQSENKRLTEAQARYVFAQVVDVVEYLDRHGIAHRDIKDENLVIDKNLKVKLIDFGSATSVNPSEPRPFYKQFYGTAAYASSEILLKKSYQAAPAEIWTLGVLLSYLVAGVSPFPTARDAADGRIFLSEKVVGKISDDAMDLMRRCLDCNPTTRATISEVMAHPPHLFDLYHGLKIGLGLVDELTALASSPPPWLSFSDPQDTTATAGRRAALTSQIGLTGPHFANSAATQHSLIPTSLASRSLHSSRPAQQAEQSQPNAVTPSSEELIHTAQQGSLQLSLETPQNKAEYVLSSMDKITNWARQGSMWPMTFGLACCAVEMMHMAAARYDQDRLGVVFRASPRQSDIMIVAGTLTNKMAPALRKVYDQMPEPRWVISMGSCANGGGYYHYSYSVVRGCDRIVPVDIYVPGCPPTAEALLYGMLQLQRKMRRSRKGVLCHPPQMAAALQPLRNEPGQPSIYPRALMNDYDFGDNVRYPTIRSQNSKPPSPPSHSYSGSLSANRAYDNIQTSSTDADSTRLSAPWAPSSEQRAPPDSQYPPRSSSRQGARSPDYGASASEQQSLEPQRSTISYALPAGAARRVVERYSLDDDGNGQRTPSRTSNDTRPTVVNGRQDTDFRNQSGTAQDSRLNPNGAYGRSTSPNPPSSSFRKASSPGLPPAMANASASGSQYPPIMPLSASPAYTPPVAPTHRAYAQQPTYVTQANAMQTYTPIIPPQEEVCMECAMRDQDMADVDVTSPGVWERASDAGFEELRQQELDDEANGVVVDNPSRIRIRGGRLTEQNLKLWLSINPREPASRQQTLNTYIKSQRALLQAEAAAHNQAMQEAKQLDSRMRDAYSQLRRSAYDTGNSSSPADDLGGVRIKPPVSPTSPHYKHNHAKSHSREITLLENGMIVEHVDVRKEEKEARERRKRQEKRARKSSKSSVMDVTSIISANSVGLVEKDSLAPYSRYSQASSGRPTSVLTAPLDRPDLPRAFSQASFSDFHSMSSSPRRTRFFGMRNLSAGWRSQDSFAPSGISGSMVDMHVALQREGVPGNRYSSSPIDLNTPRRSQIWPIADLEDTSRIAPDQKSKKKKGGLAKIWRIVTGKHDSVGDGDVSHYNEKQEDDLPLAPPPPLSYLVSRGPGADGAVRHASTPSLPSMPSPKFGQQSPGMSPPTAPSSLLPSPASLRRSGDLEVAGLHGEGNGSVRYDEPDTIKGALDEAVVRQHSMNRKSVHSMKSETESRQQSMSLLSPPLPPLTPNRRPASIVVREKSLPPLPPGEQPARVHPSDIVRPRTYYDARTLPPGSGPAHDFLPPQAPFRSADSRRQSFGGTTSRPNLGFQTMPVTRPVDFDSASNRSFGPKYDEFGSSRRSLGRLDNVQEHARTASPAPTKRKSKFGLSSLLGKKSDKRESEYMQENVEHQFPSMGYSPYDPQDDMTTNGYTTSTSRHSAFSSNTPNSGLRMSVTSRKALEELVQQDPDFVAYRYPSSDQRLDLLR</sequence>
<dbReference type="GO" id="GO:0051539">
    <property type="term" value="F:4 iron, 4 sulfur cluster binding"/>
    <property type="evidence" value="ECO:0007669"/>
    <property type="project" value="UniProtKB-KW"/>
</dbReference>
<dbReference type="GO" id="GO:0004672">
    <property type="term" value="F:protein kinase activity"/>
    <property type="evidence" value="ECO:0007669"/>
    <property type="project" value="InterPro"/>
</dbReference>
<feature type="compositionally biased region" description="Low complexity" evidence="8">
    <location>
        <begin position="1042"/>
        <end position="1059"/>
    </location>
</feature>
<feature type="region of interest" description="Disordered" evidence="8">
    <location>
        <begin position="1654"/>
        <end position="1806"/>
    </location>
</feature>
<dbReference type="GO" id="GO:0005739">
    <property type="term" value="C:mitochondrion"/>
    <property type="evidence" value="ECO:0007669"/>
    <property type="project" value="GOC"/>
</dbReference>
<feature type="compositionally biased region" description="Basic and acidic residues" evidence="8">
    <location>
        <begin position="1654"/>
        <end position="1665"/>
    </location>
</feature>
<dbReference type="InterPro" id="IPR006137">
    <property type="entry name" value="NADH_UbQ_OxRdtase-like_20kDa"/>
</dbReference>
<dbReference type="NCBIfam" id="NF005012">
    <property type="entry name" value="PRK06411.1"/>
    <property type="match status" value="1"/>
</dbReference>
<feature type="compositionally biased region" description="Basic and acidic residues" evidence="8">
    <location>
        <begin position="1751"/>
        <end position="1767"/>
    </location>
</feature>
<feature type="coiled-coil region" evidence="7">
    <location>
        <begin position="1371"/>
        <end position="1401"/>
    </location>
</feature>
<comment type="caution">
    <text evidence="10">The sequence shown here is derived from an EMBL/GenBank/DDBJ whole genome shotgun (WGS) entry which is preliminary data.</text>
</comment>
<dbReference type="GO" id="GO:0005524">
    <property type="term" value="F:ATP binding"/>
    <property type="evidence" value="ECO:0007669"/>
    <property type="project" value="UniProtKB-UniRule"/>
</dbReference>
<dbReference type="GO" id="GO:0009060">
    <property type="term" value="P:aerobic respiration"/>
    <property type="evidence" value="ECO:0007669"/>
    <property type="project" value="TreeGrafter"/>
</dbReference>
<dbReference type="SUPFAM" id="SSF56770">
    <property type="entry name" value="HydA/Nqo6-like"/>
    <property type="match status" value="1"/>
</dbReference>